<feature type="chain" id="PRO_5047087993" evidence="2">
    <location>
        <begin position="20"/>
        <end position="282"/>
    </location>
</feature>
<comment type="caution">
    <text evidence="3">The sequence shown here is derived from an EMBL/GenBank/DDBJ whole genome shotgun (WGS) entry which is preliminary data.</text>
</comment>
<keyword evidence="4" id="KW-1185">Reference proteome</keyword>
<accession>A0ABQ8LAJ5</accession>
<feature type="region of interest" description="Disordered" evidence="1">
    <location>
        <begin position="181"/>
        <end position="201"/>
    </location>
</feature>
<organism evidence="3 4">
    <name type="scientific">Labeo rohita</name>
    <name type="common">Indian major carp</name>
    <name type="synonym">Cyprinus rohita</name>
    <dbReference type="NCBI Taxonomy" id="84645"/>
    <lineage>
        <taxon>Eukaryota</taxon>
        <taxon>Metazoa</taxon>
        <taxon>Chordata</taxon>
        <taxon>Craniata</taxon>
        <taxon>Vertebrata</taxon>
        <taxon>Euteleostomi</taxon>
        <taxon>Actinopterygii</taxon>
        <taxon>Neopterygii</taxon>
        <taxon>Teleostei</taxon>
        <taxon>Ostariophysi</taxon>
        <taxon>Cypriniformes</taxon>
        <taxon>Cyprinidae</taxon>
        <taxon>Labeoninae</taxon>
        <taxon>Labeonini</taxon>
        <taxon>Labeo</taxon>
    </lineage>
</organism>
<keyword evidence="2" id="KW-0732">Signal</keyword>
<proteinExistence type="predicted"/>
<evidence type="ECO:0000256" key="2">
    <source>
        <dbReference type="SAM" id="SignalP"/>
    </source>
</evidence>
<feature type="compositionally biased region" description="Basic and acidic residues" evidence="1">
    <location>
        <begin position="84"/>
        <end position="93"/>
    </location>
</feature>
<evidence type="ECO:0000256" key="1">
    <source>
        <dbReference type="SAM" id="MobiDB-lite"/>
    </source>
</evidence>
<sequence length="282" mass="30053">MCVFAFIKWVLVSCKSHLAVDITDDDTSPTGDPAPNPPSPCITEHEPEPAADGESKSNVTAEPLLSGATELRIALEPEPIMSNQEHEGAKDSPTRCTSAEGELKPELGLQDGELDLIDFHAEIYADMPPLLVPSTELPPPFLPSPIFLASAPPPLSHGSPSAHPQPTICAVGSPRVCHSPSASWLEDPSSPPPASKSWTPSSPSSSLVSASGFHLHLLVHRQSAPWSRQYFLHHGFSLRRFRHGPPSFLRPGSCLAPPAMGPFCFHPGSLGSSSWDSNSGHP</sequence>
<evidence type="ECO:0000313" key="3">
    <source>
        <dbReference type="EMBL" id="KAI2647769.1"/>
    </source>
</evidence>
<feature type="region of interest" description="Disordered" evidence="1">
    <location>
        <begin position="24"/>
        <end position="67"/>
    </location>
</feature>
<feature type="region of interest" description="Disordered" evidence="1">
    <location>
        <begin position="79"/>
        <end position="107"/>
    </location>
</feature>
<name>A0ABQ8LAJ5_LABRO</name>
<evidence type="ECO:0000313" key="4">
    <source>
        <dbReference type="Proteomes" id="UP000830375"/>
    </source>
</evidence>
<protein>
    <submittedName>
        <fullName evidence="3">Calcium-transporting ATPase type 2C member 1</fullName>
    </submittedName>
</protein>
<reference evidence="3 4" key="1">
    <citation type="submission" date="2022-01" db="EMBL/GenBank/DDBJ databases">
        <title>A high-quality chromosome-level genome assembly of rohu carp, Labeo rohita.</title>
        <authorList>
            <person name="Arick M.A. II"/>
            <person name="Hsu C.-Y."/>
            <person name="Magbanua Z."/>
            <person name="Pechanova O."/>
            <person name="Grover C."/>
            <person name="Miller E."/>
            <person name="Thrash A."/>
            <person name="Ezzel L."/>
            <person name="Alam S."/>
            <person name="Benzie J."/>
            <person name="Hamilton M."/>
            <person name="Karsi A."/>
            <person name="Lawrence M.L."/>
            <person name="Peterson D.G."/>
        </authorList>
    </citation>
    <scope>NUCLEOTIDE SEQUENCE [LARGE SCALE GENOMIC DNA]</scope>
    <source>
        <strain evidence="4">BAU-BD-2019</strain>
        <tissue evidence="3">Blood</tissue>
    </source>
</reference>
<feature type="signal peptide" evidence="2">
    <location>
        <begin position="1"/>
        <end position="19"/>
    </location>
</feature>
<gene>
    <name evidence="3" type="ORF">H4Q32_024083</name>
</gene>
<dbReference type="EMBL" id="JACTAM010000147">
    <property type="protein sequence ID" value="KAI2647769.1"/>
    <property type="molecule type" value="Genomic_DNA"/>
</dbReference>
<dbReference type="Proteomes" id="UP000830375">
    <property type="component" value="Unassembled WGS sequence"/>
</dbReference>